<comment type="subcellular location">
    <subcellularLocation>
        <location evidence="6">Cytoplasm</location>
    </subcellularLocation>
</comment>
<dbReference type="Gene3D" id="1.10.3930.10">
    <property type="entry name" value="Arginine deiminase"/>
    <property type="match status" value="1"/>
</dbReference>
<evidence type="ECO:0000256" key="4">
    <source>
        <dbReference type="ARBA" id="ARBA00022801"/>
    </source>
</evidence>
<dbReference type="PIRSF" id="PIRSF006356">
    <property type="entry name" value="Arg_deiminase"/>
    <property type="match status" value="1"/>
</dbReference>
<sequence length="407" mass="46192">MQKPIQVFSEIGKLKTVILKRPSTELENLTPKIMPRLLFDDIPFLPHAQKEHDYFAKVLRNFGTEVLYLNELIVKALTEDQIKEKFVSQVITESGYSKGTVHETLKAYLLNLNTENMISKVISGIRKDEIELKFLSLEELSKNNSYPFFMDPMPNLYFTRDPAAAIGEGLSINRMTFAARQRESLIMEYIIAHHPRFTGHGIQVWRNRNHDKSIEGGDELVLSKDTLAIGISQRTTAVAIEDIARGLFEDGTFKKIIAIRIPHSHAMMHLDTVFTMINHDQFIVHPEILNNAGQIDSWILRPKKNGEIAIEHQKDLKKILKQTLNLTDIDLIPTGAGDEIVAAREQWNDGSNTLAIAPGEVVTYDRNYVSNKLLKEHGIIVHEIHSSELSRGRGGPRCMSMPLVREV</sequence>
<reference evidence="8 9" key="1">
    <citation type="journal article" date="2015" name="Genome Announc.">
        <title>Expanding the biotechnology potential of lactobacilli through comparative genomics of 213 strains and associated genera.</title>
        <authorList>
            <person name="Sun Z."/>
            <person name="Harris H.M."/>
            <person name="McCann A."/>
            <person name="Guo C."/>
            <person name="Argimon S."/>
            <person name="Zhang W."/>
            <person name="Yang X."/>
            <person name="Jeffery I.B."/>
            <person name="Cooney J.C."/>
            <person name="Kagawa T.F."/>
            <person name="Liu W."/>
            <person name="Song Y."/>
            <person name="Salvetti E."/>
            <person name="Wrobel A."/>
            <person name="Rasinkangas P."/>
            <person name="Parkhill J."/>
            <person name="Rea M.C."/>
            <person name="O'Sullivan O."/>
            <person name="Ritari J."/>
            <person name="Douillard F.P."/>
            <person name="Paul Ross R."/>
            <person name="Yang R."/>
            <person name="Briner A.E."/>
            <person name="Felis G.E."/>
            <person name="de Vos W.M."/>
            <person name="Barrangou R."/>
            <person name="Klaenhammer T.R."/>
            <person name="Caufield P.W."/>
            <person name="Cui Y."/>
            <person name="Zhang H."/>
            <person name="O'Toole P.W."/>
        </authorList>
    </citation>
    <scope>NUCLEOTIDE SEQUENCE [LARGE SCALE GENOMIC DNA]</scope>
    <source>
        <strain evidence="8 9">DSM 19972</strain>
    </source>
</reference>
<evidence type="ECO:0000256" key="2">
    <source>
        <dbReference type="ARBA" id="ARBA00010206"/>
    </source>
</evidence>
<feature type="active site" description="Amidino-cysteine intermediate" evidence="6 7">
    <location>
        <position position="398"/>
    </location>
</feature>
<dbReference type="InterPro" id="IPR003876">
    <property type="entry name" value="Arg_deiminase"/>
</dbReference>
<dbReference type="STRING" id="1423777.FD46_GL000180"/>
<name>A0A0R1ML86_9LACO</name>
<dbReference type="PATRIC" id="fig|1423777.3.peg.189"/>
<dbReference type="NCBIfam" id="NF002381">
    <property type="entry name" value="PRK01388.1"/>
    <property type="match status" value="1"/>
</dbReference>
<dbReference type="EMBL" id="AZEH01000014">
    <property type="protein sequence ID" value="KRL06181.1"/>
    <property type="molecule type" value="Genomic_DNA"/>
</dbReference>
<protein>
    <recommendedName>
        <fullName evidence="6">Arginine deiminase</fullName>
        <shortName evidence="6">ADI</shortName>
        <ecNumber evidence="6">3.5.3.6</ecNumber>
    </recommendedName>
    <alternativeName>
        <fullName evidence="6">Arginine dihydrolase</fullName>
        <shortName evidence="6">AD</shortName>
    </alternativeName>
</protein>
<dbReference type="NCBIfam" id="TIGR01078">
    <property type="entry name" value="arcA"/>
    <property type="match status" value="1"/>
</dbReference>
<organism evidence="8 9">
    <name type="scientific">Liquorilactobacillus oeni DSM 19972</name>
    <dbReference type="NCBI Taxonomy" id="1423777"/>
    <lineage>
        <taxon>Bacteria</taxon>
        <taxon>Bacillati</taxon>
        <taxon>Bacillota</taxon>
        <taxon>Bacilli</taxon>
        <taxon>Lactobacillales</taxon>
        <taxon>Lactobacillaceae</taxon>
        <taxon>Liquorilactobacillus</taxon>
    </lineage>
</organism>
<dbReference type="AlphaFoldDB" id="A0A0R1ML86"/>
<evidence type="ECO:0000313" key="9">
    <source>
        <dbReference type="Proteomes" id="UP000051686"/>
    </source>
</evidence>
<keyword evidence="9" id="KW-1185">Reference proteome</keyword>
<dbReference type="PANTHER" id="PTHR47271">
    <property type="entry name" value="ARGININE DEIMINASE"/>
    <property type="match status" value="1"/>
</dbReference>
<keyword evidence="4 6" id="KW-0378">Hydrolase</keyword>
<keyword evidence="3 6" id="KW-0056">Arginine metabolism</keyword>
<comment type="caution">
    <text evidence="8">The sequence shown here is derived from an EMBL/GenBank/DDBJ whole genome shotgun (WGS) entry which is preliminary data.</text>
</comment>
<dbReference type="GO" id="GO:0019546">
    <property type="term" value="P:L-arginine deiminase pathway"/>
    <property type="evidence" value="ECO:0007669"/>
    <property type="project" value="UniProtKB-UniRule"/>
</dbReference>
<evidence type="ECO:0000256" key="1">
    <source>
        <dbReference type="ARBA" id="ARBA00005213"/>
    </source>
</evidence>
<dbReference type="HAMAP" id="MF_00242">
    <property type="entry name" value="Arg_deiminase"/>
    <property type="match status" value="1"/>
</dbReference>
<dbReference type="Pfam" id="PF02274">
    <property type="entry name" value="ADI"/>
    <property type="match status" value="1"/>
</dbReference>
<evidence type="ECO:0000313" key="8">
    <source>
        <dbReference type="EMBL" id="KRL06181.1"/>
    </source>
</evidence>
<evidence type="ECO:0000256" key="3">
    <source>
        <dbReference type="ARBA" id="ARBA00022503"/>
    </source>
</evidence>
<dbReference type="EC" id="3.5.3.6" evidence="6"/>
<dbReference type="GO" id="GO:0016990">
    <property type="term" value="F:arginine deiminase activity"/>
    <property type="evidence" value="ECO:0007669"/>
    <property type="project" value="UniProtKB-UniRule"/>
</dbReference>
<evidence type="ECO:0000256" key="7">
    <source>
        <dbReference type="PIRSR" id="PIRSR006356-1"/>
    </source>
</evidence>
<gene>
    <name evidence="6" type="primary">arcA</name>
    <name evidence="8" type="ORF">FD46_GL000180</name>
</gene>
<dbReference type="GO" id="GO:0005737">
    <property type="term" value="C:cytoplasm"/>
    <property type="evidence" value="ECO:0007669"/>
    <property type="project" value="UniProtKB-SubCell"/>
</dbReference>
<evidence type="ECO:0000256" key="5">
    <source>
        <dbReference type="ARBA" id="ARBA00049429"/>
    </source>
</evidence>
<comment type="similarity">
    <text evidence="2 6">Belongs to the arginine deiminase family.</text>
</comment>
<dbReference type="Gene3D" id="3.75.10.10">
    <property type="entry name" value="L-arginine/glycine Amidinotransferase, Chain A"/>
    <property type="match status" value="1"/>
</dbReference>
<proteinExistence type="inferred from homology"/>
<dbReference type="RefSeq" id="WP_057895224.1">
    <property type="nucleotide sequence ID" value="NZ_AZEH01000014.1"/>
</dbReference>
<comment type="catalytic activity">
    <reaction evidence="5 6">
        <text>L-arginine + H2O = L-citrulline + NH4(+)</text>
        <dbReference type="Rhea" id="RHEA:19597"/>
        <dbReference type="ChEBI" id="CHEBI:15377"/>
        <dbReference type="ChEBI" id="CHEBI:28938"/>
        <dbReference type="ChEBI" id="CHEBI:32682"/>
        <dbReference type="ChEBI" id="CHEBI:57743"/>
        <dbReference type="EC" id="3.5.3.6"/>
    </reaction>
</comment>
<dbReference type="OrthoDB" id="9807502at2"/>
<evidence type="ECO:0000256" key="6">
    <source>
        <dbReference type="HAMAP-Rule" id="MF_00242"/>
    </source>
</evidence>
<dbReference type="SUPFAM" id="SSF55909">
    <property type="entry name" value="Pentein"/>
    <property type="match status" value="1"/>
</dbReference>
<dbReference type="UniPathway" id="UPA00254">
    <property type="reaction ID" value="UER00364"/>
</dbReference>
<comment type="pathway">
    <text evidence="1 6">Amino-acid degradation; L-arginine degradation via ADI pathway; carbamoyl phosphate from L-arginine: step 1/2.</text>
</comment>
<keyword evidence="6" id="KW-0963">Cytoplasm</keyword>
<dbReference type="PANTHER" id="PTHR47271:SF2">
    <property type="entry name" value="ARGININE DEIMINASE"/>
    <property type="match status" value="1"/>
</dbReference>
<accession>A0A0R1ML86</accession>
<dbReference type="Proteomes" id="UP000051686">
    <property type="component" value="Unassembled WGS sequence"/>
</dbReference>
<dbReference type="PRINTS" id="PR01466">
    <property type="entry name" value="ARGDEIMINASE"/>
</dbReference>